<name>A0A8J7DZ86_9CYAN</name>
<evidence type="ECO:0000256" key="1">
    <source>
        <dbReference type="SAM" id="Phobius"/>
    </source>
</evidence>
<dbReference type="AlphaFoldDB" id="A0A8J7DZ86"/>
<reference evidence="2" key="1">
    <citation type="submission" date="2020-10" db="EMBL/GenBank/DDBJ databases">
        <authorList>
            <person name="Castelo-Branco R."/>
            <person name="Eusebio N."/>
            <person name="Adriana R."/>
            <person name="Vieira A."/>
            <person name="Brugerolle De Fraissinette N."/>
            <person name="Rezende De Castro R."/>
            <person name="Schneider M.P."/>
            <person name="Vasconcelos V."/>
            <person name="Leao P.N."/>
        </authorList>
    </citation>
    <scope>NUCLEOTIDE SEQUENCE</scope>
    <source>
        <strain evidence="2">LEGE 07157</strain>
    </source>
</reference>
<dbReference type="Proteomes" id="UP000654482">
    <property type="component" value="Unassembled WGS sequence"/>
</dbReference>
<keyword evidence="1" id="KW-1133">Transmembrane helix</keyword>
<dbReference type="EMBL" id="JADEWZ010000036">
    <property type="protein sequence ID" value="MBE9118047.1"/>
    <property type="molecule type" value="Genomic_DNA"/>
</dbReference>
<gene>
    <name evidence="2" type="ORF">IQ249_19305</name>
</gene>
<dbReference type="RefSeq" id="WP_194031130.1">
    <property type="nucleotide sequence ID" value="NZ_JADEWZ010000036.1"/>
</dbReference>
<evidence type="ECO:0000313" key="2">
    <source>
        <dbReference type="EMBL" id="MBE9118047.1"/>
    </source>
</evidence>
<sequence length="72" mass="7837">MEPLAYTEIAVTYEEFVGFLEIAPLTIPSVKLRTLWSWCAIAALILFGGFGAVVSTAFTPSDAPIQQQSNPF</sequence>
<feature type="transmembrane region" description="Helical" evidence="1">
    <location>
        <begin position="35"/>
        <end position="58"/>
    </location>
</feature>
<keyword evidence="1" id="KW-0472">Membrane</keyword>
<accession>A0A8J7DZ86</accession>
<keyword evidence="1" id="KW-0812">Transmembrane</keyword>
<proteinExistence type="predicted"/>
<keyword evidence="3" id="KW-1185">Reference proteome</keyword>
<protein>
    <submittedName>
        <fullName evidence="2">Uncharacterized protein</fullName>
    </submittedName>
</protein>
<organism evidence="2 3">
    <name type="scientific">Lusitaniella coriacea LEGE 07157</name>
    <dbReference type="NCBI Taxonomy" id="945747"/>
    <lineage>
        <taxon>Bacteria</taxon>
        <taxon>Bacillati</taxon>
        <taxon>Cyanobacteriota</taxon>
        <taxon>Cyanophyceae</taxon>
        <taxon>Spirulinales</taxon>
        <taxon>Lusitaniellaceae</taxon>
        <taxon>Lusitaniella</taxon>
    </lineage>
</organism>
<comment type="caution">
    <text evidence="2">The sequence shown here is derived from an EMBL/GenBank/DDBJ whole genome shotgun (WGS) entry which is preliminary data.</text>
</comment>
<evidence type="ECO:0000313" key="3">
    <source>
        <dbReference type="Proteomes" id="UP000654482"/>
    </source>
</evidence>